<organism evidence="2 3">
    <name type="scientific">Brassica campestris</name>
    <name type="common">Field mustard</name>
    <dbReference type="NCBI Taxonomy" id="3711"/>
    <lineage>
        <taxon>Eukaryota</taxon>
        <taxon>Viridiplantae</taxon>
        <taxon>Streptophyta</taxon>
        <taxon>Embryophyta</taxon>
        <taxon>Tracheophyta</taxon>
        <taxon>Spermatophyta</taxon>
        <taxon>Magnoliopsida</taxon>
        <taxon>eudicotyledons</taxon>
        <taxon>Gunneridae</taxon>
        <taxon>Pentapetalae</taxon>
        <taxon>rosids</taxon>
        <taxon>malvids</taxon>
        <taxon>Brassicales</taxon>
        <taxon>Brassicaceae</taxon>
        <taxon>Brassiceae</taxon>
        <taxon>Brassica</taxon>
    </lineage>
</organism>
<sequence>MEMDFNDFEDDREGEESNEDEKESFMESYLELKNSTLEKSLNMMNLQQVMQISTWLKTYLRPTLHNKDFLVLLPIHSASGVYNSKRFQRQIMK</sequence>
<dbReference type="Gramene" id="A02p52120.2_BraZ1">
    <property type="protein sequence ID" value="A02p52120.2_BraZ1.CDS"/>
    <property type="gene ID" value="A02g52120.2_BraZ1"/>
</dbReference>
<gene>
    <name evidence="2" type="ORF">BRAPAZ1V2_A02P52120.2</name>
</gene>
<evidence type="ECO:0000313" key="3">
    <source>
        <dbReference type="Proteomes" id="UP000694005"/>
    </source>
</evidence>
<feature type="compositionally biased region" description="Acidic residues" evidence="1">
    <location>
        <begin position="1"/>
        <end position="22"/>
    </location>
</feature>
<dbReference type="Proteomes" id="UP000694005">
    <property type="component" value="Chromosome A02"/>
</dbReference>
<protein>
    <submittedName>
        <fullName evidence="2">Uncharacterized protein</fullName>
    </submittedName>
</protein>
<reference evidence="2 3" key="1">
    <citation type="submission" date="2021-07" db="EMBL/GenBank/DDBJ databases">
        <authorList>
            <consortium name="Genoscope - CEA"/>
            <person name="William W."/>
        </authorList>
    </citation>
    <scope>NUCLEOTIDE SEQUENCE [LARGE SCALE GENOMIC DNA]</scope>
</reference>
<evidence type="ECO:0000313" key="2">
    <source>
        <dbReference type="EMBL" id="CAG7896260.1"/>
    </source>
</evidence>
<name>A0A8D9M3Y0_BRACM</name>
<proteinExistence type="predicted"/>
<feature type="region of interest" description="Disordered" evidence="1">
    <location>
        <begin position="1"/>
        <end position="25"/>
    </location>
</feature>
<dbReference type="AlphaFoldDB" id="A0A8D9M3Y0"/>
<evidence type="ECO:0000256" key="1">
    <source>
        <dbReference type="SAM" id="MobiDB-lite"/>
    </source>
</evidence>
<dbReference type="EMBL" id="LS974618">
    <property type="protein sequence ID" value="CAG7896260.1"/>
    <property type="molecule type" value="Genomic_DNA"/>
</dbReference>
<accession>A0A8D9M3Y0</accession>